<evidence type="ECO:0000256" key="4">
    <source>
        <dbReference type="ARBA" id="ARBA00022737"/>
    </source>
</evidence>
<dbReference type="EMBL" id="DS985249">
    <property type="protein sequence ID" value="EDV22417.1"/>
    <property type="molecule type" value="Genomic_DNA"/>
</dbReference>
<dbReference type="PROSITE" id="PS50262">
    <property type="entry name" value="G_PROTEIN_RECEP_F1_2"/>
    <property type="match status" value="1"/>
</dbReference>
<feature type="transmembrane region" description="Helical" evidence="7">
    <location>
        <begin position="300"/>
        <end position="320"/>
    </location>
</feature>
<keyword evidence="10" id="KW-1185">Reference proteome</keyword>
<dbReference type="PANTHER" id="PTHR24372">
    <property type="entry name" value="GLYCOPROTEIN HORMONE RECEPTOR"/>
    <property type="match status" value="1"/>
</dbReference>
<name>B3S493_TRIAD</name>
<gene>
    <name evidence="9" type="ORF">TRIADDRAFT_59002</name>
</gene>
<dbReference type="CTD" id="6756174"/>
<proteinExistence type="predicted"/>
<evidence type="ECO:0000256" key="7">
    <source>
        <dbReference type="SAM" id="Phobius"/>
    </source>
</evidence>
<evidence type="ECO:0000313" key="9">
    <source>
        <dbReference type="EMBL" id="EDV22417.1"/>
    </source>
</evidence>
<comment type="subcellular location">
    <subcellularLocation>
        <location evidence="1">Membrane</location>
    </subcellularLocation>
</comment>
<dbReference type="GO" id="GO:0005886">
    <property type="term" value="C:plasma membrane"/>
    <property type="evidence" value="ECO:0000318"/>
    <property type="project" value="GO_Central"/>
</dbReference>
<dbReference type="AlphaFoldDB" id="B3S493"/>
<keyword evidence="5 7" id="KW-1133">Transmembrane helix</keyword>
<dbReference type="SUPFAM" id="SSF81321">
    <property type="entry name" value="Family A G protein-coupled receptor-like"/>
    <property type="match status" value="1"/>
</dbReference>
<evidence type="ECO:0000259" key="8">
    <source>
        <dbReference type="PROSITE" id="PS50262"/>
    </source>
</evidence>
<protein>
    <recommendedName>
        <fullName evidence="8">G-protein coupled receptors family 1 profile domain-containing protein</fullName>
    </recommendedName>
</protein>
<sequence>MERLAILSDSLISKFLVWTCGPLGLIFNLYVFVKCIRNLAYGRKLRALIFVSQAGSRLTDTGRKVGNKYLPNISKVASLLFLSLSIADLLSSLYLLSLALADSYYSSLNYTLKSDGYKGTNHNSTLYSHNQSDTASRKNASIISPLANQWISSPLCLILRFLTVTGPIASALTTFMITVDRFFIVVYPLKVSLKLNLSRALKCCCGIWSLSIICGIATCIIATYTVQGTFNDVSWYNRLCIIDDASNGYVLPYVVFLGLGIFLTYISIAIIYIITLAKIHNINAQNKHNRLLIGTKRSDNLELGVIITGLIVAAGVLSWMPAGISSALFAARLIPYHQEIVSNFATITTLIMSANCLVNPIIFIILSRRIKSTRNKRKQRHHRNKILPSF</sequence>
<dbReference type="CDD" id="cd00637">
    <property type="entry name" value="7tm_classA_rhodopsin-like"/>
    <property type="match status" value="1"/>
</dbReference>
<feature type="transmembrane region" description="Helical" evidence="7">
    <location>
        <begin position="15"/>
        <end position="36"/>
    </location>
</feature>
<dbReference type="KEGG" id="tad:TRIADDRAFT_59002"/>
<keyword evidence="3 7" id="KW-0812">Transmembrane</keyword>
<dbReference type="GO" id="GO:0008528">
    <property type="term" value="F:G protein-coupled peptide receptor activity"/>
    <property type="evidence" value="ECO:0000318"/>
    <property type="project" value="GO_Central"/>
</dbReference>
<dbReference type="Proteomes" id="UP000009022">
    <property type="component" value="Unassembled WGS sequence"/>
</dbReference>
<dbReference type="RefSeq" id="XP_002114961.1">
    <property type="nucleotide sequence ID" value="XM_002114925.1"/>
</dbReference>
<dbReference type="GO" id="GO:0009755">
    <property type="term" value="P:hormone-mediated signaling pathway"/>
    <property type="evidence" value="ECO:0000318"/>
    <property type="project" value="GO_Central"/>
</dbReference>
<dbReference type="InterPro" id="IPR000276">
    <property type="entry name" value="GPCR_Rhodpsn"/>
</dbReference>
<dbReference type="Pfam" id="PF00001">
    <property type="entry name" value="7tm_1"/>
    <property type="match status" value="1"/>
</dbReference>
<evidence type="ECO:0000256" key="1">
    <source>
        <dbReference type="ARBA" id="ARBA00004370"/>
    </source>
</evidence>
<dbReference type="PRINTS" id="PR00237">
    <property type="entry name" value="GPCRRHODOPSN"/>
</dbReference>
<keyword evidence="6 7" id="KW-0472">Membrane</keyword>
<evidence type="ECO:0000256" key="3">
    <source>
        <dbReference type="ARBA" id="ARBA00022692"/>
    </source>
</evidence>
<feature type="transmembrane region" description="Helical" evidence="7">
    <location>
        <begin position="76"/>
        <end position="101"/>
    </location>
</feature>
<dbReference type="PANTHER" id="PTHR24372:SF77">
    <property type="entry name" value="G-PROTEIN COUPLED RECEPTORS FAMILY 1 PROFILE DOMAIN-CONTAINING PROTEIN"/>
    <property type="match status" value="1"/>
</dbReference>
<feature type="transmembrane region" description="Helical" evidence="7">
    <location>
        <begin position="200"/>
        <end position="226"/>
    </location>
</feature>
<dbReference type="FunCoup" id="B3S493">
    <property type="interactions" value="99"/>
</dbReference>
<dbReference type="InParanoid" id="B3S493"/>
<feature type="domain" description="G-protein coupled receptors family 1 profile" evidence="8">
    <location>
        <begin position="42"/>
        <end position="363"/>
    </location>
</feature>
<feature type="transmembrane region" description="Helical" evidence="7">
    <location>
        <begin position="253"/>
        <end position="279"/>
    </location>
</feature>
<dbReference type="GO" id="GO:0007189">
    <property type="term" value="P:adenylate cyclase-activating G protein-coupled receptor signaling pathway"/>
    <property type="evidence" value="ECO:0000318"/>
    <property type="project" value="GO_Central"/>
</dbReference>
<organism evidence="9 10">
    <name type="scientific">Trichoplax adhaerens</name>
    <name type="common">Trichoplax reptans</name>
    <dbReference type="NCBI Taxonomy" id="10228"/>
    <lineage>
        <taxon>Eukaryota</taxon>
        <taxon>Metazoa</taxon>
        <taxon>Placozoa</taxon>
        <taxon>Uniplacotomia</taxon>
        <taxon>Trichoplacea</taxon>
        <taxon>Trichoplacidae</taxon>
        <taxon>Trichoplax</taxon>
    </lineage>
</organism>
<dbReference type="Gene3D" id="1.20.1070.10">
    <property type="entry name" value="Rhodopsin 7-helix transmembrane proteins"/>
    <property type="match status" value="1"/>
</dbReference>
<evidence type="ECO:0000256" key="5">
    <source>
        <dbReference type="ARBA" id="ARBA00022989"/>
    </source>
</evidence>
<evidence type="ECO:0000256" key="6">
    <source>
        <dbReference type="ARBA" id="ARBA00023136"/>
    </source>
</evidence>
<dbReference type="InterPro" id="IPR017452">
    <property type="entry name" value="GPCR_Rhodpsn_7TM"/>
</dbReference>
<keyword evidence="4" id="KW-0677">Repeat</keyword>
<evidence type="ECO:0000256" key="2">
    <source>
        <dbReference type="ARBA" id="ARBA00022614"/>
    </source>
</evidence>
<keyword evidence="2" id="KW-0433">Leucine-rich repeat</keyword>
<evidence type="ECO:0000313" key="10">
    <source>
        <dbReference type="Proteomes" id="UP000009022"/>
    </source>
</evidence>
<reference evidence="9 10" key="1">
    <citation type="journal article" date="2008" name="Nature">
        <title>The Trichoplax genome and the nature of placozoans.</title>
        <authorList>
            <person name="Srivastava M."/>
            <person name="Begovic E."/>
            <person name="Chapman J."/>
            <person name="Putnam N.H."/>
            <person name="Hellsten U."/>
            <person name="Kawashima T."/>
            <person name="Kuo A."/>
            <person name="Mitros T."/>
            <person name="Salamov A."/>
            <person name="Carpenter M.L."/>
            <person name="Signorovitch A.Y."/>
            <person name="Moreno M.A."/>
            <person name="Kamm K."/>
            <person name="Grimwood J."/>
            <person name="Schmutz J."/>
            <person name="Shapiro H."/>
            <person name="Grigoriev I.V."/>
            <person name="Buss L.W."/>
            <person name="Schierwater B."/>
            <person name="Dellaporta S.L."/>
            <person name="Rokhsar D.S."/>
        </authorList>
    </citation>
    <scope>NUCLEOTIDE SEQUENCE [LARGE SCALE GENOMIC DNA]</scope>
    <source>
        <strain evidence="9 10">Grell-BS-1999</strain>
    </source>
</reference>
<dbReference type="HOGENOM" id="CLU_708504_0_0_1"/>
<dbReference type="PhylomeDB" id="B3S493"/>
<feature type="transmembrane region" description="Helical" evidence="7">
    <location>
        <begin position="157"/>
        <end position="179"/>
    </location>
</feature>
<dbReference type="GeneID" id="6756174"/>
<accession>B3S493</accession>
<feature type="transmembrane region" description="Helical" evidence="7">
    <location>
        <begin position="340"/>
        <end position="366"/>
    </location>
</feature>